<keyword evidence="8 17" id="KW-0133">Cell shape</keyword>
<keyword evidence="6 17" id="KW-0812">Transmembrane</keyword>
<feature type="transmembrane region" description="Helical" evidence="17">
    <location>
        <begin position="203"/>
        <end position="222"/>
    </location>
</feature>
<evidence type="ECO:0000256" key="1">
    <source>
        <dbReference type="ARBA" id="ARBA00004651"/>
    </source>
</evidence>
<feature type="transmembrane region" description="Helical" evidence="17">
    <location>
        <begin position="273"/>
        <end position="297"/>
    </location>
</feature>
<dbReference type="RefSeq" id="WP_214091973.1">
    <property type="nucleotide sequence ID" value="NZ_JAHCLR010000006.1"/>
</dbReference>
<comment type="similarity">
    <text evidence="2 17">Belongs to the UppP family.</text>
</comment>
<gene>
    <name evidence="17" type="primary">uppP</name>
    <name evidence="18" type="ORF">KIH27_05330</name>
</gene>
<feature type="transmembrane region" description="Helical" evidence="17">
    <location>
        <begin position="105"/>
        <end position="123"/>
    </location>
</feature>
<comment type="miscellaneous">
    <text evidence="17">Bacitracin is thought to be involved in the inhibition of peptidoglycan synthesis by sequestering undecaprenyl diphosphate, thereby reducing the pool of lipid carrier available.</text>
</comment>
<organism evidence="18 19">
    <name type="scientific">Mycolicibacter acidiphilus</name>
    <dbReference type="NCBI Taxonomy" id="2835306"/>
    <lineage>
        <taxon>Bacteria</taxon>
        <taxon>Bacillati</taxon>
        <taxon>Actinomycetota</taxon>
        <taxon>Actinomycetes</taxon>
        <taxon>Mycobacteriales</taxon>
        <taxon>Mycobacteriaceae</taxon>
        <taxon>Mycolicibacter</taxon>
    </lineage>
</organism>
<evidence type="ECO:0000256" key="7">
    <source>
        <dbReference type="ARBA" id="ARBA00022801"/>
    </source>
</evidence>
<sequence length="298" mass="31125">MPWLQVVVLAVVQGLTEFLPVSSSGHLALVSRLFFAGDAGASFTAVTQLGTEVAVVVYFAKDIVRIAKAWLVGVMASTRKSWVSAGAPSRGGGLLAAHDDVDYRMGWFVIIGTIPICVLGLVFKDVIRSGVRNLWVVATALVVFSAVIALAEYVGRQTRHDEDLTFADAVLVGTAQALALVPGVSRSGATISAGLFLGLDRELAARFGFLLAIPAVFASGLFSLPDAFHPAGTGMAASGPQLVVATVIAFAVGWAAVAWFLKFLVNHSMYWFVGYRVVVGVTILGLLATGVLTGGMAG</sequence>
<evidence type="ECO:0000256" key="11">
    <source>
        <dbReference type="ARBA" id="ARBA00023136"/>
    </source>
</evidence>
<keyword evidence="11 17" id="KW-0472">Membrane</keyword>
<evidence type="ECO:0000256" key="3">
    <source>
        <dbReference type="ARBA" id="ARBA00012374"/>
    </source>
</evidence>
<feature type="transmembrane region" description="Helical" evidence="17">
    <location>
        <begin position="175"/>
        <end position="196"/>
    </location>
</feature>
<dbReference type="HAMAP" id="MF_01006">
    <property type="entry name" value="Undec_diphosphatase"/>
    <property type="match status" value="1"/>
</dbReference>
<keyword evidence="10 17" id="KW-1133">Transmembrane helix</keyword>
<evidence type="ECO:0000256" key="14">
    <source>
        <dbReference type="ARBA" id="ARBA00032707"/>
    </source>
</evidence>
<evidence type="ECO:0000313" key="19">
    <source>
        <dbReference type="Proteomes" id="UP001519535"/>
    </source>
</evidence>
<dbReference type="InterPro" id="IPR003824">
    <property type="entry name" value="UppP"/>
</dbReference>
<dbReference type="GO" id="GO:0050380">
    <property type="term" value="F:undecaprenyl-diphosphatase activity"/>
    <property type="evidence" value="ECO:0007669"/>
    <property type="project" value="UniProtKB-EC"/>
</dbReference>
<evidence type="ECO:0000256" key="15">
    <source>
        <dbReference type="ARBA" id="ARBA00032932"/>
    </source>
</evidence>
<dbReference type="EMBL" id="JAHCLR010000006">
    <property type="protein sequence ID" value="MBS9533009.1"/>
    <property type="molecule type" value="Genomic_DNA"/>
</dbReference>
<keyword evidence="13 17" id="KW-0961">Cell wall biogenesis/degradation</keyword>
<proteinExistence type="inferred from homology"/>
<name>A0ABS5RFM6_9MYCO</name>
<evidence type="ECO:0000256" key="13">
    <source>
        <dbReference type="ARBA" id="ARBA00023316"/>
    </source>
</evidence>
<keyword evidence="5 17" id="KW-1003">Cell membrane</keyword>
<evidence type="ECO:0000313" key="18">
    <source>
        <dbReference type="EMBL" id="MBS9533009.1"/>
    </source>
</evidence>
<evidence type="ECO:0000256" key="6">
    <source>
        <dbReference type="ARBA" id="ARBA00022692"/>
    </source>
</evidence>
<protein>
    <recommendedName>
        <fullName evidence="4 17">Undecaprenyl-diphosphatase</fullName>
        <ecNumber evidence="3 17">3.6.1.27</ecNumber>
    </recommendedName>
    <alternativeName>
        <fullName evidence="15 17">Bacitracin resistance protein</fullName>
    </alternativeName>
    <alternativeName>
        <fullName evidence="14 17">Undecaprenyl pyrophosphate phosphatase</fullName>
    </alternativeName>
</protein>
<keyword evidence="19" id="KW-1185">Reference proteome</keyword>
<comment type="catalytic activity">
    <reaction evidence="16 17">
        <text>di-trans,octa-cis-undecaprenyl diphosphate + H2O = di-trans,octa-cis-undecaprenyl phosphate + phosphate + H(+)</text>
        <dbReference type="Rhea" id="RHEA:28094"/>
        <dbReference type="ChEBI" id="CHEBI:15377"/>
        <dbReference type="ChEBI" id="CHEBI:15378"/>
        <dbReference type="ChEBI" id="CHEBI:43474"/>
        <dbReference type="ChEBI" id="CHEBI:58405"/>
        <dbReference type="ChEBI" id="CHEBI:60392"/>
        <dbReference type="EC" id="3.6.1.27"/>
    </reaction>
</comment>
<evidence type="ECO:0000256" key="10">
    <source>
        <dbReference type="ARBA" id="ARBA00022989"/>
    </source>
</evidence>
<dbReference type="Proteomes" id="UP001519535">
    <property type="component" value="Unassembled WGS sequence"/>
</dbReference>
<evidence type="ECO:0000256" key="4">
    <source>
        <dbReference type="ARBA" id="ARBA00021581"/>
    </source>
</evidence>
<evidence type="ECO:0000256" key="5">
    <source>
        <dbReference type="ARBA" id="ARBA00022475"/>
    </source>
</evidence>
<dbReference type="Pfam" id="PF02673">
    <property type="entry name" value="BacA"/>
    <property type="match status" value="1"/>
</dbReference>
<evidence type="ECO:0000256" key="17">
    <source>
        <dbReference type="HAMAP-Rule" id="MF_01006"/>
    </source>
</evidence>
<dbReference type="EC" id="3.6.1.27" evidence="3 17"/>
<keyword evidence="12 17" id="KW-0046">Antibiotic resistance</keyword>
<comment type="function">
    <text evidence="17">Catalyzes the dephosphorylation of undecaprenyl diphosphate (UPP). Confers resistance to bacitracin.</text>
</comment>
<evidence type="ECO:0000256" key="16">
    <source>
        <dbReference type="ARBA" id="ARBA00047594"/>
    </source>
</evidence>
<feature type="transmembrane region" description="Helical" evidence="17">
    <location>
        <begin position="135"/>
        <end position="155"/>
    </location>
</feature>
<accession>A0ABS5RFM6</accession>
<comment type="subcellular location">
    <subcellularLocation>
        <location evidence="1 17">Cell membrane</location>
        <topology evidence="1 17">Multi-pass membrane protein</topology>
    </subcellularLocation>
</comment>
<comment type="caution">
    <text evidence="18">The sequence shown here is derived from an EMBL/GenBank/DDBJ whole genome shotgun (WGS) entry which is preliminary data.</text>
</comment>
<dbReference type="PANTHER" id="PTHR30622:SF4">
    <property type="entry name" value="UNDECAPRENYL-DIPHOSPHATASE"/>
    <property type="match status" value="1"/>
</dbReference>
<evidence type="ECO:0000256" key="9">
    <source>
        <dbReference type="ARBA" id="ARBA00022984"/>
    </source>
</evidence>
<evidence type="ECO:0000256" key="2">
    <source>
        <dbReference type="ARBA" id="ARBA00010621"/>
    </source>
</evidence>
<keyword evidence="9 17" id="KW-0573">Peptidoglycan synthesis</keyword>
<dbReference type="NCBIfam" id="NF001392">
    <property type="entry name" value="PRK00281.2-1"/>
    <property type="match status" value="1"/>
</dbReference>
<evidence type="ECO:0000256" key="8">
    <source>
        <dbReference type="ARBA" id="ARBA00022960"/>
    </source>
</evidence>
<reference evidence="18 19" key="1">
    <citation type="submission" date="2021-05" db="EMBL/GenBank/DDBJ databases">
        <title>Mycobacterium acidophilum sp. nov., an extremely acid-tolerant member of the genus Mycobacterium.</title>
        <authorList>
            <person name="Xia J."/>
        </authorList>
    </citation>
    <scope>NUCLEOTIDE SEQUENCE [LARGE SCALE GENOMIC DNA]</scope>
    <source>
        <strain evidence="18 19">M1</strain>
    </source>
</reference>
<evidence type="ECO:0000256" key="12">
    <source>
        <dbReference type="ARBA" id="ARBA00023251"/>
    </source>
</evidence>
<feature type="transmembrane region" description="Helical" evidence="17">
    <location>
        <begin position="242"/>
        <end position="261"/>
    </location>
</feature>
<dbReference type="PANTHER" id="PTHR30622">
    <property type="entry name" value="UNDECAPRENYL-DIPHOSPHATASE"/>
    <property type="match status" value="1"/>
</dbReference>
<keyword evidence="7 17" id="KW-0378">Hydrolase</keyword>